<dbReference type="SMART" id="SM00409">
    <property type="entry name" value="IG"/>
    <property type="match status" value="1"/>
</dbReference>
<dbReference type="GO" id="GO:0098636">
    <property type="term" value="C:protein complex involved in cell adhesion"/>
    <property type="evidence" value="ECO:0007669"/>
    <property type="project" value="TreeGrafter"/>
</dbReference>
<evidence type="ECO:0000313" key="3">
    <source>
        <dbReference type="Proteomes" id="UP000228934"/>
    </source>
</evidence>
<dbReference type="Pfam" id="PF07686">
    <property type="entry name" value="V-set"/>
    <property type="match status" value="1"/>
</dbReference>
<dbReference type="SUPFAM" id="SSF48726">
    <property type="entry name" value="Immunoglobulin"/>
    <property type="match status" value="1"/>
</dbReference>
<evidence type="ECO:0000259" key="1">
    <source>
        <dbReference type="PROSITE" id="PS50835"/>
    </source>
</evidence>
<gene>
    <name evidence="2" type="ORF">AB205_0133250</name>
</gene>
<dbReference type="GO" id="GO:0005886">
    <property type="term" value="C:plasma membrane"/>
    <property type="evidence" value="ECO:0007669"/>
    <property type="project" value="TreeGrafter"/>
</dbReference>
<protein>
    <recommendedName>
        <fullName evidence="1">Ig-like domain-containing protein</fullName>
    </recommendedName>
</protein>
<dbReference type="PROSITE" id="PS50835">
    <property type="entry name" value="IG_LIKE"/>
    <property type="match status" value="1"/>
</dbReference>
<evidence type="ECO:0000313" key="2">
    <source>
        <dbReference type="EMBL" id="PIO29428.1"/>
    </source>
</evidence>
<proteinExistence type="predicted"/>
<dbReference type="InterPro" id="IPR036179">
    <property type="entry name" value="Ig-like_dom_sf"/>
</dbReference>
<name>A0A2G9RNG7_AQUCT</name>
<dbReference type="InterPro" id="IPR013106">
    <property type="entry name" value="Ig_V-set"/>
</dbReference>
<dbReference type="InterPro" id="IPR013783">
    <property type="entry name" value="Ig-like_fold"/>
</dbReference>
<dbReference type="Proteomes" id="UP000228934">
    <property type="component" value="Unassembled WGS sequence"/>
</dbReference>
<organism evidence="2 3">
    <name type="scientific">Aquarana catesbeiana</name>
    <name type="common">American bullfrog</name>
    <name type="synonym">Rana catesbeiana</name>
    <dbReference type="NCBI Taxonomy" id="8400"/>
    <lineage>
        <taxon>Eukaryota</taxon>
        <taxon>Metazoa</taxon>
        <taxon>Chordata</taxon>
        <taxon>Craniata</taxon>
        <taxon>Vertebrata</taxon>
        <taxon>Euteleostomi</taxon>
        <taxon>Amphibia</taxon>
        <taxon>Batrachia</taxon>
        <taxon>Anura</taxon>
        <taxon>Neobatrachia</taxon>
        <taxon>Ranoidea</taxon>
        <taxon>Ranidae</taxon>
        <taxon>Aquarana</taxon>
    </lineage>
</organism>
<dbReference type="PANTHER" id="PTHR44663:SF2">
    <property type="entry name" value="JUNCTIONAL ADHESION MOLECULE B"/>
    <property type="match status" value="1"/>
</dbReference>
<dbReference type="GO" id="GO:0070160">
    <property type="term" value="C:tight junction"/>
    <property type="evidence" value="ECO:0007669"/>
    <property type="project" value="TreeGrafter"/>
</dbReference>
<accession>A0A2G9RNG7</accession>
<dbReference type="AlphaFoldDB" id="A0A2G9RNG7"/>
<dbReference type="InterPro" id="IPR042625">
    <property type="entry name" value="JAM2"/>
</dbReference>
<sequence length="136" mass="15226">FTGQRSFGVIVESENLNVEVVEFGEALLSCNYKLEKEQSIRLEWKKVVHGGGISFVFFQNALIGDLASRADMEISSIRIRNLTRGDSGKYRCEVSAPKDKKIFNEITITLNVLGERNQSKVTLLVPQVNLCQGYAL</sequence>
<keyword evidence="3" id="KW-1185">Reference proteome</keyword>
<dbReference type="EMBL" id="KV934613">
    <property type="protein sequence ID" value="PIO29428.1"/>
    <property type="molecule type" value="Genomic_DNA"/>
</dbReference>
<dbReference type="PANTHER" id="PTHR44663">
    <property type="entry name" value="JUNCTIONAL ADHESION MOLECULE B"/>
    <property type="match status" value="1"/>
</dbReference>
<dbReference type="OrthoDB" id="10015491at2759"/>
<feature type="domain" description="Ig-like" evidence="1">
    <location>
        <begin position="28"/>
        <end position="109"/>
    </location>
</feature>
<dbReference type="Gene3D" id="2.60.40.10">
    <property type="entry name" value="Immunoglobulins"/>
    <property type="match status" value="1"/>
</dbReference>
<feature type="non-terminal residue" evidence="2">
    <location>
        <position position="1"/>
    </location>
</feature>
<dbReference type="GO" id="GO:0007159">
    <property type="term" value="P:leukocyte cell-cell adhesion"/>
    <property type="evidence" value="ECO:0007669"/>
    <property type="project" value="TreeGrafter"/>
</dbReference>
<dbReference type="GO" id="GO:0009986">
    <property type="term" value="C:cell surface"/>
    <property type="evidence" value="ECO:0007669"/>
    <property type="project" value="TreeGrafter"/>
</dbReference>
<dbReference type="InterPro" id="IPR007110">
    <property type="entry name" value="Ig-like_dom"/>
</dbReference>
<reference evidence="3" key="1">
    <citation type="journal article" date="2017" name="Nat. Commun.">
        <title>The North American bullfrog draft genome provides insight into hormonal regulation of long noncoding RNA.</title>
        <authorList>
            <person name="Hammond S.A."/>
            <person name="Warren R.L."/>
            <person name="Vandervalk B.P."/>
            <person name="Kucuk E."/>
            <person name="Khan H."/>
            <person name="Gibb E.A."/>
            <person name="Pandoh P."/>
            <person name="Kirk H."/>
            <person name="Zhao Y."/>
            <person name="Jones M."/>
            <person name="Mungall A.J."/>
            <person name="Coope R."/>
            <person name="Pleasance S."/>
            <person name="Moore R.A."/>
            <person name="Holt R.A."/>
            <person name="Round J.M."/>
            <person name="Ohora S."/>
            <person name="Walle B.V."/>
            <person name="Veldhoen N."/>
            <person name="Helbing C.C."/>
            <person name="Birol I."/>
        </authorList>
    </citation>
    <scope>NUCLEOTIDE SEQUENCE [LARGE SCALE GENOMIC DNA]</scope>
</reference>
<dbReference type="InterPro" id="IPR003599">
    <property type="entry name" value="Ig_sub"/>
</dbReference>